<dbReference type="EMBL" id="MHNN01000024">
    <property type="protein sequence ID" value="OGZ45117.1"/>
    <property type="molecule type" value="Genomic_DNA"/>
</dbReference>
<accession>A0A1G2G4J8</accession>
<gene>
    <name evidence="1" type="ORF">A3J54_04545</name>
</gene>
<dbReference type="Proteomes" id="UP000176576">
    <property type="component" value="Unassembled WGS sequence"/>
</dbReference>
<comment type="caution">
    <text evidence="1">The sequence shown here is derived from an EMBL/GenBank/DDBJ whole genome shotgun (WGS) entry which is preliminary data.</text>
</comment>
<evidence type="ECO:0000313" key="2">
    <source>
        <dbReference type="Proteomes" id="UP000176576"/>
    </source>
</evidence>
<name>A0A1G2G4J8_9BACT</name>
<sequence length="163" mass="18775">METLKRYPFSETKEEFIVFLRNPERVHFVGMSNPWYLGVQECFVKLEHAHFSPGTSKNNEFHLRLLVWMQAIWTIVSVPSPMFPIVKDISDECGLQIVKGVPTAIVNNEAECLFLPPLPNTVFTLLYKPDNPVYMSDAATREKLVLAERQAVDKMISRYGQKK</sequence>
<dbReference type="AlphaFoldDB" id="A0A1G2G4J8"/>
<organism evidence="1 2">
    <name type="scientific">Candidatus Ryanbacteria bacterium RIFCSPHIGHO2_02_FULL_45_13b</name>
    <dbReference type="NCBI Taxonomy" id="1802117"/>
    <lineage>
        <taxon>Bacteria</taxon>
        <taxon>Candidatus Ryaniibacteriota</taxon>
    </lineage>
</organism>
<evidence type="ECO:0000313" key="1">
    <source>
        <dbReference type="EMBL" id="OGZ45117.1"/>
    </source>
</evidence>
<protein>
    <submittedName>
        <fullName evidence="1">Uncharacterized protein</fullName>
    </submittedName>
</protein>
<reference evidence="1 2" key="1">
    <citation type="journal article" date="2016" name="Nat. Commun.">
        <title>Thousands of microbial genomes shed light on interconnected biogeochemical processes in an aquifer system.</title>
        <authorList>
            <person name="Anantharaman K."/>
            <person name="Brown C.T."/>
            <person name="Hug L.A."/>
            <person name="Sharon I."/>
            <person name="Castelle C.J."/>
            <person name="Probst A.J."/>
            <person name="Thomas B.C."/>
            <person name="Singh A."/>
            <person name="Wilkins M.J."/>
            <person name="Karaoz U."/>
            <person name="Brodie E.L."/>
            <person name="Williams K.H."/>
            <person name="Hubbard S.S."/>
            <person name="Banfield J.F."/>
        </authorList>
    </citation>
    <scope>NUCLEOTIDE SEQUENCE [LARGE SCALE GENOMIC DNA]</scope>
</reference>
<proteinExistence type="predicted"/>